<feature type="transmembrane region" description="Helical" evidence="4">
    <location>
        <begin position="57"/>
        <end position="79"/>
    </location>
</feature>
<feature type="domain" description="GGDEF" evidence="5">
    <location>
        <begin position="201"/>
        <end position="338"/>
    </location>
</feature>
<organism evidence="6 7">
    <name type="scientific">Salinicola corii</name>
    <dbReference type="NCBI Taxonomy" id="2606937"/>
    <lineage>
        <taxon>Bacteria</taxon>
        <taxon>Pseudomonadati</taxon>
        <taxon>Pseudomonadota</taxon>
        <taxon>Gammaproteobacteria</taxon>
        <taxon>Oceanospirillales</taxon>
        <taxon>Halomonadaceae</taxon>
        <taxon>Salinicola</taxon>
    </lineage>
</organism>
<dbReference type="CDD" id="cd01949">
    <property type="entry name" value="GGDEF"/>
    <property type="match status" value="1"/>
</dbReference>
<dbReference type="GO" id="GO:0052621">
    <property type="term" value="F:diguanylate cyclase activity"/>
    <property type="evidence" value="ECO:0007669"/>
    <property type="project" value="UniProtKB-EC"/>
</dbReference>
<dbReference type="PANTHER" id="PTHR45138">
    <property type="entry name" value="REGULATORY COMPONENTS OF SENSORY TRANSDUCTION SYSTEM"/>
    <property type="match status" value="1"/>
</dbReference>
<evidence type="ECO:0000259" key="5">
    <source>
        <dbReference type="PROSITE" id="PS50887"/>
    </source>
</evidence>
<keyword evidence="4" id="KW-0472">Membrane</keyword>
<dbReference type="GO" id="GO:1902201">
    <property type="term" value="P:negative regulation of bacterial-type flagellum-dependent cell motility"/>
    <property type="evidence" value="ECO:0007669"/>
    <property type="project" value="TreeGrafter"/>
</dbReference>
<keyword evidence="7" id="KW-1185">Reference proteome</keyword>
<dbReference type="Gene3D" id="3.30.70.270">
    <property type="match status" value="1"/>
</dbReference>
<feature type="transmembrane region" description="Helical" evidence="4">
    <location>
        <begin position="85"/>
        <end position="107"/>
    </location>
</feature>
<dbReference type="FunFam" id="3.30.70.270:FF:000001">
    <property type="entry name" value="Diguanylate cyclase domain protein"/>
    <property type="match status" value="1"/>
</dbReference>
<dbReference type="AlphaFoldDB" id="A0A640WFY7"/>
<dbReference type="GO" id="GO:0005886">
    <property type="term" value="C:plasma membrane"/>
    <property type="evidence" value="ECO:0007669"/>
    <property type="project" value="TreeGrafter"/>
</dbReference>
<sequence>MPLMATLQFPFGPSIWNMRPCAIRMDSLSAHPTTYCGTRTSVLDMSKIKNHLLTRTLGVLAGVWLCSSLAITTVAWLVATARGTFGLAMLIACLFGLCGLAATLWLIDRRLLVPLRRLADHVRFEHDFGGTPREIPFDLSSRTDAEGLLARQLQKLIEASRNHNAALLEQTLNDPLTGLGNRRMLEKRLDILVPLSRRLSCTVSAMMIDVDHFKPFNDNYGHLAGDSCLVDIAGVLRDTFRRDTDVVVRLGGEEFLVLLINTGKEEAWALADAMRGMIQALGLPHEYSPVAPVVTVSVGVVTSPNGLLIDIDEMITYADQALYDCKAHGRNRVAARLIGADETSAEPIAAAEPTAQTSSG</sequence>
<dbReference type="InterPro" id="IPR050469">
    <property type="entry name" value="Diguanylate_Cyclase"/>
</dbReference>
<accession>A0A640WFY7</accession>
<dbReference type="InterPro" id="IPR043128">
    <property type="entry name" value="Rev_trsase/Diguanyl_cyclase"/>
</dbReference>
<dbReference type="InterPro" id="IPR000160">
    <property type="entry name" value="GGDEF_dom"/>
</dbReference>
<dbReference type="EMBL" id="VTPX01000003">
    <property type="protein sequence ID" value="KAA0019177.1"/>
    <property type="molecule type" value="Genomic_DNA"/>
</dbReference>
<dbReference type="Pfam" id="PF00990">
    <property type="entry name" value="GGDEF"/>
    <property type="match status" value="1"/>
</dbReference>
<dbReference type="PROSITE" id="PS50887">
    <property type="entry name" value="GGDEF"/>
    <property type="match status" value="1"/>
</dbReference>
<evidence type="ECO:0000313" key="7">
    <source>
        <dbReference type="Proteomes" id="UP000466024"/>
    </source>
</evidence>
<proteinExistence type="predicted"/>
<dbReference type="EC" id="2.7.7.65" evidence="2"/>
<dbReference type="InterPro" id="IPR029787">
    <property type="entry name" value="Nucleotide_cyclase"/>
</dbReference>
<comment type="caution">
    <text evidence="6">The sequence shown here is derived from an EMBL/GenBank/DDBJ whole genome shotgun (WGS) entry which is preliminary data.</text>
</comment>
<dbReference type="Proteomes" id="UP000466024">
    <property type="component" value="Unassembled WGS sequence"/>
</dbReference>
<evidence type="ECO:0000256" key="2">
    <source>
        <dbReference type="ARBA" id="ARBA00012528"/>
    </source>
</evidence>
<evidence type="ECO:0000313" key="6">
    <source>
        <dbReference type="EMBL" id="KAA0019177.1"/>
    </source>
</evidence>
<reference evidence="6 7" key="1">
    <citation type="submission" date="2019-08" db="EMBL/GenBank/DDBJ databases">
        <title>Bioinformatics analysis of the strain L3 and L5.</title>
        <authorList>
            <person name="Li X."/>
        </authorList>
    </citation>
    <scope>NUCLEOTIDE SEQUENCE [LARGE SCALE GENOMIC DNA]</scope>
    <source>
        <strain evidence="6 7">L3</strain>
    </source>
</reference>
<protein>
    <recommendedName>
        <fullName evidence="2">diguanylate cyclase</fullName>
        <ecNumber evidence="2">2.7.7.65</ecNumber>
    </recommendedName>
</protein>
<dbReference type="NCBIfam" id="TIGR00254">
    <property type="entry name" value="GGDEF"/>
    <property type="match status" value="1"/>
</dbReference>
<dbReference type="SUPFAM" id="SSF55073">
    <property type="entry name" value="Nucleotide cyclase"/>
    <property type="match status" value="1"/>
</dbReference>
<keyword evidence="4" id="KW-1133">Transmembrane helix</keyword>
<name>A0A640WFY7_9GAMM</name>
<evidence type="ECO:0000256" key="3">
    <source>
        <dbReference type="ARBA" id="ARBA00034247"/>
    </source>
</evidence>
<comment type="catalytic activity">
    <reaction evidence="3">
        <text>2 GTP = 3',3'-c-di-GMP + 2 diphosphate</text>
        <dbReference type="Rhea" id="RHEA:24898"/>
        <dbReference type="ChEBI" id="CHEBI:33019"/>
        <dbReference type="ChEBI" id="CHEBI:37565"/>
        <dbReference type="ChEBI" id="CHEBI:58805"/>
        <dbReference type="EC" id="2.7.7.65"/>
    </reaction>
</comment>
<evidence type="ECO:0000256" key="1">
    <source>
        <dbReference type="ARBA" id="ARBA00001946"/>
    </source>
</evidence>
<dbReference type="SMART" id="SM00267">
    <property type="entry name" value="GGDEF"/>
    <property type="match status" value="1"/>
</dbReference>
<comment type="cofactor">
    <cofactor evidence="1">
        <name>Mg(2+)</name>
        <dbReference type="ChEBI" id="CHEBI:18420"/>
    </cofactor>
</comment>
<evidence type="ECO:0000256" key="4">
    <source>
        <dbReference type="SAM" id="Phobius"/>
    </source>
</evidence>
<gene>
    <name evidence="6" type="ORF">F0A16_07495</name>
</gene>
<dbReference type="GO" id="GO:0043709">
    <property type="term" value="P:cell adhesion involved in single-species biofilm formation"/>
    <property type="evidence" value="ECO:0007669"/>
    <property type="project" value="TreeGrafter"/>
</dbReference>
<keyword evidence="4" id="KW-0812">Transmembrane</keyword>
<dbReference type="PANTHER" id="PTHR45138:SF9">
    <property type="entry name" value="DIGUANYLATE CYCLASE DGCM-RELATED"/>
    <property type="match status" value="1"/>
</dbReference>